<dbReference type="EMBL" id="BNAW01000030">
    <property type="protein sequence ID" value="GHG30081.1"/>
    <property type="molecule type" value="Genomic_DNA"/>
</dbReference>
<proteinExistence type="predicted"/>
<evidence type="ECO:0000313" key="1">
    <source>
        <dbReference type="EMBL" id="GHG30081.1"/>
    </source>
</evidence>
<dbReference type="Proteomes" id="UP000649955">
    <property type="component" value="Unassembled WGS sequence"/>
</dbReference>
<accession>A0ABQ3KLP0</accession>
<protein>
    <recommendedName>
        <fullName evidence="3">DUF1173 domain-containing protein</fullName>
    </recommendedName>
</protein>
<evidence type="ECO:0008006" key="3">
    <source>
        <dbReference type="Google" id="ProtNLM"/>
    </source>
</evidence>
<sequence>MYPPARRAAAGSVAETAGHVRLADRVVAISAVREHPERYTSLFERARSEVGHAVCLCRTDQLVRLVIRCRSGRYHLANWPAGGQQHAAGCPWFRSPSSLSGRSAYAEAIAVDDDGTSIRLSIPLTVRGATAAPSDTPTSPAAAGSDATARRSMGLLALLHFMWESAQLNVWHPRDGRRSWHDCRELLNEQVTDCRVNRLELADAMWIVPPFQRDQAEKINAAWERYLGRLTNLRGIRRRGLVLGEIRAVEPTDYGMRIRLAHQRAPLFASSQLMNRVRRSYPSAFGEQATQGGHRQVVLSLVERSPRGYPTVVDLAAMLTTSSYLPADSSYEAQMADALTAAGRAFHKPLRYDGTEVFPDFVLVDVDPETYIEVWGVRGRESYEARKRAKQSFYRESGRTLLEWDVRNPLPAVTLG</sequence>
<keyword evidence="2" id="KW-1185">Reference proteome</keyword>
<organism evidence="1 2">
    <name type="scientific">Amycolatopsis bullii</name>
    <dbReference type="NCBI Taxonomy" id="941987"/>
    <lineage>
        <taxon>Bacteria</taxon>
        <taxon>Bacillati</taxon>
        <taxon>Actinomycetota</taxon>
        <taxon>Actinomycetes</taxon>
        <taxon>Pseudonocardiales</taxon>
        <taxon>Pseudonocardiaceae</taxon>
        <taxon>Amycolatopsis</taxon>
    </lineage>
</organism>
<evidence type="ECO:0000313" key="2">
    <source>
        <dbReference type="Proteomes" id="UP000649955"/>
    </source>
</evidence>
<reference evidence="2" key="1">
    <citation type="journal article" date="2019" name="Int. J. Syst. Evol. Microbiol.">
        <title>The Global Catalogue of Microorganisms (GCM) 10K type strain sequencing project: providing services to taxonomists for standard genome sequencing and annotation.</title>
        <authorList>
            <consortium name="The Broad Institute Genomics Platform"/>
            <consortium name="The Broad Institute Genome Sequencing Center for Infectious Disease"/>
            <person name="Wu L."/>
            <person name="Ma J."/>
        </authorList>
    </citation>
    <scope>NUCLEOTIDE SEQUENCE [LARGE SCALE GENOMIC DNA]</scope>
    <source>
        <strain evidence="2">CGMCC 4.7680</strain>
    </source>
</reference>
<dbReference type="Pfam" id="PF06666">
    <property type="entry name" value="DUF1173"/>
    <property type="match status" value="1"/>
</dbReference>
<name>A0ABQ3KLP0_9PSEU</name>
<comment type="caution">
    <text evidence="1">The sequence shown here is derived from an EMBL/GenBank/DDBJ whole genome shotgun (WGS) entry which is preliminary data.</text>
</comment>
<gene>
    <name evidence="1" type="ORF">GCM10017567_57410</name>
</gene>
<dbReference type="InterPro" id="IPR009553">
    <property type="entry name" value="DUF1173"/>
</dbReference>